<evidence type="ECO:0000313" key="2">
    <source>
        <dbReference type="EMBL" id="OGG94070.1"/>
    </source>
</evidence>
<dbReference type="Proteomes" id="UP000178449">
    <property type="component" value="Unassembled WGS sequence"/>
</dbReference>
<accession>A0A1F6G7K3</accession>
<reference evidence="2 3" key="1">
    <citation type="journal article" date="2016" name="Nat. Commun.">
        <title>Thousands of microbial genomes shed light on interconnected biogeochemical processes in an aquifer system.</title>
        <authorList>
            <person name="Anantharaman K."/>
            <person name="Brown C.T."/>
            <person name="Hug L.A."/>
            <person name="Sharon I."/>
            <person name="Castelle C.J."/>
            <person name="Probst A.J."/>
            <person name="Thomas B.C."/>
            <person name="Singh A."/>
            <person name="Wilkins M.J."/>
            <person name="Karaoz U."/>
            <person name="Brodie E.L."/>
            <person name="Williams K.H."/>
            <person name="Hubbard S.S."/>
            <person name="Banfield J.F."/>
        </authorList>
    </citation>
    <scope>NUCLEOTIDE SEQUENCE [LARGE SCALE GENOMIC DNA]</scope>
</reference>
<organism evidence="2 3">
    <name type="scientific">Candidatus Lambdaproteobacteria bacterium RIFOXYD2_FULL_50_16</name>
    <dbReference type="NCBI Taxonomy" id="1817772"/>
    <lineage>
        <taxon>Bacteria</taxon>
        <taxon>Pseudomonadati</taxon>
        <taxon>Pseudomonadota</taxon>
        <taxon>Candidatus Lambdaproteobacteria</taxon>
    </lineage>
</organism>
<proteinExistence type="predicted"/>
<sequence length="412" mass="44514">MNSKTLLLGLSCLAIFVQGCAAPETSLFSVQRPAKIGMDPKLKKIFIDPKMIDDSQDGWGAKPYVIEQLKAAIEEGGRYEVIIGPVTGVDPNREPVALIQGKVTSREDSEVGQFTDIATCQGGLAGFAAGASAIESDQGVTVSPRGLLCRSGNDTKAALVSAGVGMAMSMISGEEQAVDPVDSVVRIYKYRNLSLYAQIDLTLTYWGEERKTVALRSDGTSYSKHLSDKAINVHSAYSPEMLGALIAPVFPLMIRPLALVEASNPGDPTGQWATRVTRNADSVPREERVEIAKKMVKRALRPFVETVTPYPAQVRAEVAGSGEVKDLLLKGDWQKARGILEAKDKKDASDLYNLGLTYEAGASSEGDYIEARRLYLEALAQDESNRIYAQGVGRMERALNEAKLLKKQGAKG</sequence>
<dbReference type="AlphaFoldDB" id="A0A1F6G7K3"/>
<feature type="chain" id="PRO_5009524548" description="Tetratricopeptide repeat protein" evidence="1">
    <location>
        <begin position="22"/>
        <end position="412"/>
    </location>
</feature>
<dbReference type="EMBL" id="MFNE01000043">
    <property type="protein sequence ID" value="OGG94070.1"/>
    <property type="molecule type" value="Genomic_DNA"/>
</dbReference>
<name>A0A1F6G7K3_9PROT</name>
<feature type="signal peptide" evidence="1">
    <location>
        <begin position="1"/>
        <end position="21"/>
    </location>
</feature>
<dbReference type="STRING" id="1817772.A2527_09470"/>
<comment type="caution">
    <text evidence="2">The sequence shown here is derived from an EMBL/GenBank/DDBJ whole genome shotgun (WGS) entry which is preliminary data.</text>
</comment>
<dbReference type="PROSITE" id="PS51257">
    <property type="entry name" value="PROKAR_LIPOPROTEIN"/>
    <property type="match status" value="1"/>
</dbReference>
<evidence type="ECO:0000256" key="1">
    <source>
        <dbReference type="SAM" id="SignalP"/>
    </source>
</evidence>
<evidence type="ECO:0008006" key="4">
    <source>
        <dbReference type="Google" id="ProtNLM"/>
    </source>
</evidence>
<keyword evidence="1" id="KW-0732">Signal</keyword>
<evidence type="ECO:0000313" key="3">
    <source>
        <dbReference type="Proteomes" id="UP000178449"/>
    </source>
</evidence>
<dbReference type="SUPFAM" id="SSF81901">
    <property type="entry name" value="HCP-like"/>
    <property type="match status" value="1"/>
</dbReference>
<protein>
    <recommendedName>
        <fullName evidence="4">Tetratricopeptide repeat protein</fullName>
    </recommendedName>
</protein>
<gene>
    <name evidence="2" type="ORF">A2527_09470</name>
</gene>